<proteinExistence type="inferred from homology"/>
<keyword evidence="4 5" id="KW-1133">Transmembrane helix</keyword>
<evidence type="ECO:0000256" key="3">
    <source>
        <dbReference type="ARBA" id="ARBA00022968"/>
    </source>
</evidence>
<dbReference type="Pfam" id="PF03816">
    <property type="entry name" value="LytR_cpsA_psr"/>
    <property type="match status" value="1"/>
</dbReference>
<evidence type="ECO:0000256" key="5">
    <source>
        <dbReference type="SAM" id="Phobius"/>
    </source>
</evidence>
<accession>A0A1H8N5L2</accession>
<evidence type="ECO:0000256" key="2">
    <source>
        <dbReference type="ARBA" id="ARBA00022692"/>
    </source>
</evidence>
<dbReference type="Gene3D" id="3.40.630.190">
    <property type="entry name" value="LCP protein"/>
    <property type="match status" value="1"/>
</dbReference>
<dbReference type="AlphaFoldDB" id="A0A1H8N5L2"/>
<keyword evidence="5" id="KW-0472">Membrane</keyword>
<feature type="transmembrane region" description="Helical" evidence="5">
    <location>
        <begin position="21"/>
        <end position="43"/>
    </location>
</feature>
<dbReference type="InterPro" id="IPR050922">
    <property type="entry name" value="LytR/CpsA/Psr_CW_biosynth"/>
</dbReference>
<evidence type="ECO:0000313" key="8">
    <source>
        <dbReference type="Proteomes" id="UP000199300"/>
    </source>
</evidence>
<gene>
    <name evidence="7" type="ORF">SAMN04488134_105128</name>
</gene>
<dbReference type="EMBL" id="FODJ01000005">
    <property type="protein sequence ID" value="SEO24733.1"/>
    <property type="molecule type" value="Genomic_DNA"/>
</dbReference>
<dbReference type="GO" id="GO:0071555">
    <property type="term" value="P:cell wall organization"/>
    <property type="evidence" value="ECO:0007669"/>
    <property type="project" value="UniProtKB-KW"/>
</dbReference>
<name>A0A1H8N5L2_9BACI</name>
<evidence type="ECO:0000313" key="7">
    <source>
        <dbReference type="EMBL" id="SEO24733.1"/>
    </source>
</evidence>
<dbReference type="PANTHER" id="PTHR33392:SF3">
    <property type="entry name" value="POLYISOPRENYL-TEICHOIC ACID--PEPTIDOGLYCAN TEICHOIC ACID TRANSFERASE TAGT"/>
    <property type="match status" value="1"/>
</dbReference>
<dbReference type="OrthoDB" id="27330at2"/>
<dbReference type="Proteomes" id="UP000199300">
    <property type="component" value="Unassembled WGS sequence"/>
</dbReference>
<keyword evidence="2 5" id="KW-0812">Transmembrane</keyword>
<reference evidence="7 8" key="1">
    <citation type="submission" date="2016-10" db="EMBL/GenBank/DDBJ databases">
        <authorList>
            <person name="de Groot N.N."/>
        </authorList>
    </citation>
    <scope>NUCLEOTIDE SEQUENCE [LARGE SCALE GENOMIC DNA]</scope>
    <source>
        <strain evidence="7 8">CGMCC 1.10434</strain>
    </source>
</reference>
<sequence>MTNKRKTTRIGKKKQKKRKKVLLILIPILLIIGAGVTYAGMLYQNAKELVTDSYEDDGRDSGSDLREDQVNPDVDDVSILFVGVDQGAARQERYGEVRGLSDALILATFNKEEKSVKMLSIPRDSYVYVPGMEQYTKINHAHSNGGIKYTIDTVENLFDVPIDYWVRVNFDAFIDIVDTLDGIQVDVPYELQEMDSNDSKNAIHLLPGQQWLNGEEALALARTRKLDNDIERGKRQQEIIRAIVDRAVSINTLFNLENLMQAVGNNMTTNMSFNEMMSFTSFGMSGELDIESYALSGNDLWTENPRTYYYQLDEEDLAEKQQVFKEHLGLVEPTFGYTEGNDTEEADNF</sequence>
<evidence type="ECO:0000256" key="4">
    <source>
        <dbReference type="ARBA" id="ARBA00022989"/>
    </source>
</evidence>
<dbReference type="PANTHER" id="PTHR33392">
    <property type="entry name" value="POLYISOPRENYL-TEICHOIC ACID--PEPTIDOGLYCAN TEICHOIC ACID TRANSFERASE TAGU"/>
    <property type="match status" value="1"/>
</dbReference>
<keyword evidence="3" id="KW-0735">Signal-anchor</keyword>
<dbReference type="STRING" id="872970.SAMN04488134_105128"/>
<organism evidence="7 8">
    <name type="scientific">Amphibacillus marinus</name>
    <dbReference type="NCBI Taxonomy" id="872970"/>
    <lineage>
        <taxon>Bacteria</taxon>
        <taxon>Bacillati</taxon>
        <taxon>Bacillota</taxon>
        <taxon>Bacilli</taxon>
        <taxon>Bacillales</taxon>
        <taxon>Bacillaceae</taxon>
        <taxon>Amphibacillus</taxon>
    </lineage>
</organism>
<dbReference type="InterPro" id="IPR004474">
    <property type="entry name" value="LytR_CpsA_psr"/>
</dbReference>
<feature type="domain" description="Cell envelope-related transcriptional attenuator" evidence="6">
    <location>
        <begin position="101"/>
        <end position="247"/>
    </location>
</feature>
<evidence type="ECO:0000259" key="6">
    <source>
        <dbReference type="Pfam" id="PF03816"/>
    </source>
</evidence>
<comment type="similarity">
    <text evidence="1">Belongs to the LytR/CpsA/Psr (LCP) family.</text>
</comment>
<evidence type="ECO:0000256" key="1">
    <source>
        <dbReference type="ARBA" id="ARBA00006068"/>
    </source>
</evidence>
<keyword evidence="8" id="KW-1185">Reference proteome</keyword>
<protein>
    <submittedName>
        <fullName evidence="7">Transcriptional attenuator, LytR family</fullName>
    </submittedName>
</protein>
<dbReference type="RefSeq" id="WP_091496981.1">
    <property type="nucleotide sequence ID" value="NZ_FODJ01000005.1"/>
</dbReference>
<dbReference type="NCBIfam" id="TIGR00350">
    <property type="entry name" value="lytR_cpsA_psr"/>
    <property type="match status" value="1"/>
</dbReference>